<sequence length="254" mass="26645">MTFLASAPARHELALLPPGVQALVRTLAALPGAVGVALGGSRAAGGADGGSDWDLAVYYRGGIELGALEAYGEVHPPGAWGRLMNGGAWLRVGDADVDVILRDLDVALHWTRQAEKGVFELDALLGYLAGIPTYSLAAELASGRVLVGELPAVGPVPAKLVATAPPRWRFARDFSLEYARMHAARGNVVGAVGQAAKAAMEEAHARVCERGQWTLNEKRLLVAAGLGDVGEVFTRAPARETGRWVDEVARVLSA</sequence>
<dbReference type="PATRIC" id="fig|861299.3.peg.5328"/>
<dbReference type="OrthoDB" id="5176171at2"/>
<keyword evidence="1" id="KW-0614">Plasmid</keyword>
<dbReference type="InParanoid" id="W0RP77"/>
<name>W0RP77_9BACT</name>
<evidence type="ECO:0000313" key="1">
    <source>
        <dbReference type="EMBL" id="AHG92804.1"/>
    </source>
</evidence>
<proteinExistence type="predicted"/>
<organism evidence="1 2">
    <name type="scientific">Gemmatirosa kalamazoonensis</name>
    <dbReference type="NCBI Taxonomy" id="861299"/>
    <lineage>
        <taxon>Bacteria</taxon>
        <taxon>Pseudomonadati</taxon>
        <taxon>Gemmatimonadota</taxon>
        <taxon>Gemmatimonadia</taxon>
        <taxon>Gemmatimonadales</taxon>
        <taxon>Gemmatimonadaceae</taxon>
        <taxon>Gemmatirosa</taxon>
    </lineage>
</organism>
<evidence type="ECO:0008006" key="3">
    <source>
        <dbReference type="Google" id="ProtNLM"/>
    </source>
</evidence>
<geneLocation type="plasmid" evidence="1 2">
    <name>1</name>
</geneLocation>
<dbReference type="SUPFAM" id="SSF81301">
    <property type="entry name" value="Nucleotidyltransferase"/>
    <property type="match status" value="1"/>
</dbReference>
<dbReference type="AlphaFoldDB" id="W0RP77"/>
<evidence type="ECO:0000313" key="2">
    <source>
        <dbReference type="Proteomes" id="UP000019151"/>
    </source>
</evidence>
<accession>W0RP77</accession>
<dbReference type="KEGG" id="gba:J421_5269"/>
<gene>
    <name evidence="1" type="ORF">J421_5269</name>
</gene>
<dbReference type="HOGENOM" id="CLU_069366_1_0_0"/>
<dbReference type="EMBL" id="CP007129">
    <property type="protein sequence ID" value="AHG92804.1"/>
    <property type="molecule type" value="Genomic_DNA"/>
</dbReference>
<dbReference type="RefSeq" id="WP_025414131.1">
    <property type="nucleotide sequence ID" value="NZ_CP007129.1"/>
</dbReference>
<keyword evidence="2" id="KW-1185">Reference proteome</keyword>
<dbReference type="InterPro" id="IPR043519">
    <property type="entry name" value="NT_sf"/>
</dbReference>
<dbReference type="CDD" id="cd05403">
    <property type="entry name" value="NT_KNTase_like"/>
    <property type="match status" value="1"/>
</dbReference>
<protein>
    <recommendedName>
        <fullName evidence="3">DNA polymerase beta domain protein region</fullName>
    </recommendedName>
</protein>
<dbReference type="Proteomes" id="UP000019151">
    <property type="component" value="Plasmid 1"/>
</dbReference>
<reference evidence="1 2" key="1">
    <citation type="journal article" date="2014" name="Genome Announc.">
        <title>Genome Sequence and Methylome of Soil Bacterium Gemmatirosa kalamazoonensis KBS708T, a Member of the Rarely Cultivated Gemmatimonadetes Phylum.</title>
        <authorList>
            <person name="Debruyn J.M."/>
            <person name="Radosevich M."/>
            <person name="Wommack K.E."/>
            <person name="Polson S.W."/>
            <person name="Hauser L.J."/>
            <person name="Fawaz M.N."/>
            <person name="Korlach J."/>
            <person name="Tsai Y.C."/>
        </authorList>
    </citation>
    <scope>NUCLEOTIDE SEQUENCE [LARGE SCALE GENOMIC DNA]</scope>
    <source>
        <strain evidence="1 2">KBS708</strain>
        <plasmid evidence="2">Plasmid 1</plasmid>
    </source>
</reference>